<reference evidence="1 2" key="1">
    <citation type="submission" date="2007-10" db="EMBL/GenBank/DDBJ databases">
        <title>Complete sequence of Caldivirga maquilingensis IC-167.</title>
        <authorList>
            <consortium name="US DOE Joint Genome Institute"/>
            <person name="Copeland A."/>
            <person name="Lucas S."/>
            <person name="Lapidus A."/>
            <person name="Barry K."/>
            <person name="Glavina del Rio T."/>
            <person name="Dalin E."/>
            <person name="Tice H."/>
            <person name="Pitluck S."/>
            <person name="Saunders E."/>
            <person name="Brettin T."/>
            <person name="Bruce D."/>
            <person name="Detter J.C."/>
            <person name="Han C."/>
            <person name="Schmutz J."/>
            <person name="Larimer F."/>
            <person name="Land M."/>
            <person name="Hauser L."/>
            <person name="Kyrpides N."/>
            <person name="Ivanova N."/>
            <person name="Biddle J.F."/>
            <person name="Zhang Z."/>
            <person name="Fitz-Gibbon S.T."/>
            <person name="Lowe T.M."/>
            <person name="Saltikov C."/>
            <person name="House C.H."/>
            <person name="Richardson P."/>
        </authorList>
    </citation>
    <scope>NUCLEOTIDE SEQUENCE [LARGE SCALE GENOMIC DNA]</scope>
    <source>
        <strain evidence="2">ATCC 700844 / DSM 13496 / JCM 10307 / IC-167</strain>
    </source>
</reference>
<name>A8MDJ7_CALMQ</name>
<dbReference type="RefSeq" id="WP_012186072.1">
    <property type="nucleotide sequence ID" value="NC_009954.1"/>
</dbReference>
<protein>
    <submittedName>
        <fullName evidence="1">Uncharacterized protein</fullName>
    </submittedName>
</protein>
<evidence type="ECO:0000313" key="1">
    <source>
        <dbReference type="EMBL" id="ABW01853.1"/>
    </source>
</evidence>
<organism evidence="1 2">
    <name type="scientific">Caldivirga maquilingensis (strain ATCC 700844 / DSM 13496 / JCM 10307 / IC-167)</name>
    <dbReference type="NCBI Taxonomy" id="397948"/>
    <lineage>
        <taxon>Archaea</taxon>
        <taxon>Thermoproteota</taxon>
        <taxon>Thermoprotei</taxon>
        <taxon>Thermoproteales</taxon>
        <taxon>Thermoproteaceae</taxon>
        <taxon>Caldivirga</taxon>
    </lineage>
</organism>
<sequence length="122" mass="13900">MSTQLDPISVARMPEKQRESTIRGVLEGLFKMKQDDAFKALKSVIQTLAEKATDDEYINWCITTMRILASYPDDVVKAGLTLRRNVVSSLDKRLADRDAAIISRVLNMLDNNTRQKLMRNMP</sequence>
<accession>A8MDJ7</accession>
<dbReference type="KEGG" id="cma:Cmaq_1022"/>
<proteinExistence type="predicted"/>
<dbReference type="eggNOG" id="arCOG05321">
    <property type="taxonomic scope" value="Archaea"/>
</dbReference>
<dbReference type="Proteomes" id="UP000001137">
    <property type="component" value="Chromosome"/>
</dbReference>
<keyword evidence="2" id="KW-1185">Reference proteome</keyword>
<dbReference type="AlphaFoldDB" id="A8MDJ7"/>
<dbReference type="OrthoDB" id="24524at2157"/>
<dbReference type="EMBL" id="CP000852">
    <property type="protein sequence ID" value="ABW01853.1"/>
    <property type="molecule type" value="Genomic_DNA"/>
</dbReference>
<dbReference type="GeneID" id="5710131"/>
<dbReference type="HOGENOM" id="CLU_155017_0_0_2"/>
<gene>
    <name evidence="1" type="ordered locus">Cmaq_1022</name>
</gene>
<dbReference type="STRING" id="397948.Cmaq_1022"/>
<evidence type="ECO:0000313" key="2">
    <source>
        <dbReference type="Proteomes" id="UP000001137"/>
    </source>
</evidence>